<proteinExistence type="predicted"/>
<evidence type="ECO:0000256" key="1">
    <source>
        <dbReference type="SAM" id="Phobius"/>
    </source>
</evidence>
<protein>
    <submittedName>
        <fullName evidence="3">ORF3</fullName>
    </submittedName>
</protein>
<keyword evidence="1" id="KW-0472">Membrane</keyword>
<feature type="transmembrane region" description="Helical" evidence="1">
    <location>
        <begin position="16"/>
        <end position="34"/>
    </location>
</feature>
<reference evidence="3" key="1">
    <citation type="submission" date="2015-08" db="EMBL/GenBank/DDBJ databases">
        <authorList>
            <person name="Babu N.S."/>
            <person name="Beckwith C.J."/>
            <person name="Beseler K.G."/>
            <person name="Brison A."/>
            <person name="Carone J.V."/>
            <person name="Caskin T.P."/>
            <person name="Diamond M."/>
            <person name="Durham M.E."/>
            <person name="Foxe J.M."/>
            <person name="Go M."/>
            <person name="Henderson B.A."/>
            <person name="Jones I.B."/>
            <person name="McGettigan J.A."/>
            <person name="Micheletti S.J."/>
            <person name="Nasrallah M.E."/>
            <person name="Ortiz D."/>
            <person name="Piller C.R."/>
            <person name="Privatt S.R."/>
            <person name="Schneider S.L."/>
            <person name="Sharp S."/>
            <person name="Smith T.C."/>
            <person name="Stanton J.D."/>
            <person name="Ullery H.E."/>
            <person name="Wilson R.J."/>
            <person name="Serrano M.G."/>
            <person name="Buck G."/>
            <person name="Lee V."/>
            <person name="Wang Y."/>
            <person name="Carvalho R."/>
            <person name="Voegtly L."/>
            <person name="Shi R."/>
            <person name="Duckworth R."/>
            <person name="Johnson A."/>
            <person name="Loviza R."/>
            <person name="Walstead R."/>
            <person name="Shah Z."/>
            <person name="Kiflezghi M."/>
            <person name="Wade K."/>
            <person name="Ball S.L."/>
            <person name="Bradley K.W."/>
            <person name="Asai D.J."/>
            <person name="Bowman C.A."/>
            <person name="Russell D.A."/>
            <person name="Pope W.H."/>
            <person name="Jacobs-Sera D."/>
            <person name="Hendrix R.W."/>
            <person name="Hatfull G.F."/>
        </authorList>
    </citation>
    <scope>NUCLEOTIDE SEQUENCE</scope>
    <source>
        <strain evidence="2">BaMV-JXYBZ1</strain>
        <strain evidence="3">BaMV-YTHSL14</strain>
    </source>
</reference>
<organism evidence="3">
    <name type="scientific">Bamboo mosaic virus</name>
    <dbReference type="NCBI Taxonomy" id="35286"/>
    <lineage>
        <taxon>Viruses</taxon>
        <taxon>Riboviria</taxon>
        <taxon>Orthornavirae</taxon>
        <taxon>Kitrinoviricota</taxon>
        <taxon>Alsuviricetes</taxon>
        <taxon>Tymovirales</taxon>
        <taxon>Alphaflexiviridae</taxon>
        <taxon>Potexvirus</taxon>
        <taxon>Potexvirus bambusae</taxon>
    </lineage>
</organism>
<dbReference type="EMBL" id="KT591186">
    <property type="protein sequence ID" value="ALQ32676.1"/>
    <property type="molecule type" value="Genomic_RNA"/>
</dbReference>
<accession>A0A0S2Z224</accession>
<keyword evidence="1" id="KW-0812">Transmembrane</keyword>
<dbReference type="EMBL" id="KT591184">
    <property type="protein sequence ID" value="ALQ32665.1"/>
    <property type="molecule type" value="Genomic_RNA"/>
</dbReference>
<reference evidence="3" key="2">
    <citation type="journal article" date="2016" name="Arch. Virol.">
        <title>Molecular characterization and detection of a recombinant isolate of bamboo mosaic virus from China.</title>
        <authorList>
            <person name="Lin W."/>
            <person name="Gao F."/>
            <person name="Yang W."/>
            <person name="Yu C."/>
            <person name="Zhang J."/>
            <person name="Chen L."/>
            <person name="Wu Z."/>
            <person name="Hsu Y.H."/>
            <person name="Xie L."/>
        </authorList>
    </citation>
    <scope>NUCLEOTIDE SEQUENCE</scope>
    <source>
        <strain evidence="2">BaMV-JXYBZ1</strain>
        <strain evidence="3">BaMV-YTHSL14</strain>
    </source>
</reference>
<feature type="transmembrane region" description="Helical" evidence="1">
    <location>
        <begin position="75"/>
        <end position="95"/>
    </location>
</feature>
<sequence length="119" mass="13096">MDQPLHLARPPDNTKTYLVLAIGVASALFLYTLTRNTLPHTGDNIHHLPHGGRYVDGTKGILYNSPTSSYPSSSLPFTMVIALATTLFLITKNLINPTPITPRVYAPLCLHCHRNHPPC</sequence>
<name>A0A0S2Z224_9VIRU</name>
<evidence type="ECO:0000313" key="2">
    <source>
        <dbReference type="EMBL" id="ALQ32665.1"/>
    </source>
</evidence>
<evidence type="ECO:0000313" key="3">
    <source>
        <dbReference type="EMBL" id="ALQ32676.1"/>
    </source>
</evidence>
<dbReference type="InterPro" id="IPR001896">
    <property type="entry name" value="Plant_vir_prot"/>
</dbReference>
<keyword evidence="1" id="KW-1133">Transmembrane helix</keyword>
<dbReference type="Pfam" id="PF01307">
    <property type="entry name" value="Plant_vir_prot"/>
    <property type="match status" value="1"/>
</dbReference>